<evidence type="ECO:0000256" key="1">
    <source>
        <dbReference type="SAM" id="MobiDB-lite"/>
    </source>
</evidence>
<feature type="region of interest" description="Disordered" evidence="1">
    <location>
        <begin position="1"/>
        <end position="49"/>
    </location>
</feature>
<proteinExistence type="predicted"/>
<organism evidence="2 3">
    <name type="scientific">Streptomyces evansiae</name>
    <dbReference type="NCBI Taxonomy" id="3075535"/>
    <lineage>
        <taxon>Bacteria</taxon>
        <taxon>Bacillati</taxon>
        <taxon>Actinomycetota</taxon>
        <taxon>Actinomycetes</taxon>
        <taxon>Kitasatosporales</taxon>
        <taxon>Streptomycetaceae</taxon>
        <taxon>Streptomyces</taxon>
    </lineage>
</organism>
<evidence type="ECO:0000313" key="2">
    <source>
        <dbReference type="EMBL" id="MDT0408487.1"/>
    </source>
</evidence>
<comment type="caution">
    <text evidence="2">The sequence shown here is derived from an EMBL/GenBank/DDBJ whole genome shotgun (WGS) entry which is preliminary data.</text>
</comment>
<dbReference type="EMBL" id="JAVRET010000008">
    <property type="protein sequence ID" value="MDT0408487.1"/>
    <property type="molecule type" value="Genomic_DNA"/>
</dbReference>
<gene>
    <name evidence="2" type="ORF">RM698_05390</name>
</gene>
<reference evidence="3" key="1">
    <citation type="submission" date="2023-07" db="EMBL/GenBank/DDBJ databases">
        <title>30 novel species of actinomycetes from the DSMZ collection.</title>
        <authorList>
            <person name="Nouioui I."/>
        </authorList>
    </citation>
    <scope>NUCLEOTIDE SEQUENCE [LARGE SCALE GENOMIC DNA]</scope>
    <source>
        <strain evidence="3">DSM 41979</strain>
    </source>
</reference>
<accession>A0ABU2QWM1</accession>
<dbReference type="RefSeq" id="WP_158678533.1">
    <property type="nucleotide sequence ID" value="NZ_JAVRET010000008.1"/>
</dbReference>
<keyword evidence="3" id="KW-1185">Reference proteome</keyword>
<protein>
    <submittedName>
        <fullName evidence="2">Uncharacterized protein</fullName>
    </submittedName>
</protein>
<name>A0ABU2QWM1_9ACTN</name>
<dbReference type="Proteomes" id="UP001183610">
    <property type="component" value="Unassembled WGS sequence"/>
</dbReference>
<evidence type="ECO:0000313" key="3">
    <source>
        <dbReference type="Proteomes" id="UP001183610"/>
    </source>
</evidence>
<feature type="compositionally biased region" description="Low complexity" evidence="1">
    <location>
        <begin position="22"/>
        <end position="31"/>
    </location>
</feature>
<sequence>MTPSRPARTWFATGAASGPLTARAEAQAQAQAREHWEDVGRGTGMTPGR</sequence>